<sequence>MNGSHEKVDDSVSSKTLKKAAEDEVIEDEFNIHSTVGLVSALLLSCLASTVSDSKDLKDFAEERDRRWELQDEEVSIFDVYQALIFVSMSCNVLAIMTSIARLIAFQRVAKSNAPEFQEMMAAGRAGWCAGALPVVAMAVGVISYILVMLIQGYLVMKIRTLQFCIATITVCSLFWGAHERWIFMAKRAVNHPELVNLSCASEYEVLECSESE</sequence>
<dbReference type="OrthoDB" id="420656at2759"/>
<feature type="transmembrane region" description="Helical" evidence="1">
    <location>
        <begin position="161"/>
        <end position="178"/>
    </location>
</feature>
<proteinExistence type="predicted"/>
<keyword evidence="1" id="KW-0812">Transmembrane</keyword>
<comment type="caution">
    <text evidence="2">The sequence shown here is derived from an EMBL/GenBank/DDBJ whole genome shotgun (WGS) entry which is preliminary data.</text>
</comment>
<protein>
    <submittedName>
        <fullName evidence="2">Uncharacterized protein</fullName>
    </submittedName>
</protein>
<name>A0A1Q9DDV8_SYMMI</name>
<accession>A0A1Q9DDV8</accession>
<evidence type="ECO:0000313" key="2">
    <source>
        <dbReference type="EMBL" id="OLP93332.1"/>
    </source>
</evidence>
<dbReference type="Proteomes" id="UP000186817">
    <property type="component" value="Unassembled WGS sequence"/>
</dbReference>
<feature type="transmembrane region" description="Helical" evidence="1">
    <location>
        <begin position="80"/>
        <end position="105"/>
    </location>
</feature>
<feature type="transmembrane region" description="Helical" evidence="1">
    <location>
        <begin position="126"/>
        <end position="155"/>
    </location>
</feature>
<keyword evidence="1" id="KW-1133">Transmembrane helix</keyword>
<organism evidence="2 3">
    <name type="scientific">Symbiodinium microadriaticum</name>
    <name type="common">Dinoflagellate</name>
    <name type="synonym">Zooxanthella microadriatica</name>
    <dbReference type="NCBI Taxonomy" id="2951"/>
    <lineage>
        <taxon>Eukaryota</taxon>
        <taxon>Sar</taxon>
        <taxon>Alveolata</taxon>
        <taxon>Dinophyceae</taxon>
        <taxon>Suessiales</taxon>
        <taxon>Symbiodiniaceae</taxon>
        <taxon>Symbiodinium</taxon>
    </lineage>
</organism>
<evidence type="ECO:0000256" key="1">
    <source>
        <dbReference type="SAM" id="Phobius"/>
    </source>
</evidence>
<keyword evidence="3" id="KW-1185">Reference proteome</keyword>
<gene>
    <name evidence="2" type="ORF">AK812_SmicGene24773</name>
</gene>
<reference evidence="2 3" key="1">
    <citation type="submission" date="2016-02" db="EMBL/GenBank/DDBJ databases">
        <title>Genome analysis of coral dinoflagellate symbionts highlights evolutionary adaptations to a symbiotic lifestyle.</title>
        <authorList>
            <person name="Aranda M."/>
            <person name="Li Y."/>
            <person name="Liew Y.J."/>
            <person name="Baumgarten S."/>
            <person name="Simakov O."/>
            <person name="Wilson M."/>
            <person name="Piel J."/>
            <person name="Ashoor H."/>
            <person name="Bougouffa S."/>
            <person name="Bajic V.B."/>
            <person name="Ryu T."/>
            <person name="Ravasi T."/>
            <person name="Bayer T."/>
            <person name="Micklem G."/>
            <person name="Kim H."/>
            <person name="Bhak J."/>
            <person name="Lajeunesse T.C."/>
            <person name="Voolstra C.R."/>
        </authorList>
    </citation>
    <scope>NUCLEOTIDE SEQUENCE [LARGE SCALE GENOMIC DNA]</scope>
    <source>
        <strain evidence="2 3">CCMP2467</strain>
    </source>
</reference>
<dbReference type="AlphaFoldDB" id="A0A1Q9DDV8"/>
<evidence type="ECO:0000313" key="3">
    <source>
        <dbReference type="Proteomes" id="UP000186817"/>
    </source>
</evidence>
<dbReference type="EMBL" id="LSRX01000586">
    <property type="protein sequence ID" value="OLP93332.1"/>
    <property type="molecule type" value="Genomic_DNA"/>
</dbReference>
<keyword evidence="1" id="KW-0472">Membrane</keyword>